<organism evidence="2 3">
    <name type="scientific">Paenibacillus residui</name>
    <dbReference type="NCBI Taxonomy" id="629724"/>
    <lineage>
        <taxon>Bacteria</taxon>
        <taxon>Bacillati</taxon>
        <taxon>Bacillota</taxon>
        <taxon>Bacilli</taxon>
        <taxon>Bacillales</taxon>
        <taxon>Paenibacillaceae</taxon>
        <taxon>Paenibacillus</taxon>
    </lineage>
</organism>
<keyword evidence="1" id="KW-0812">Transmembrane</keyword>
<feature type="transmembrane region" description="Helical" evidence="1">
    <location>
        <begin position="173"/>
        <end position="192"/>
    </location>
</feature>
<evidence type="ECO:0000313" key="2">
    <source>
        <dbReference type="EMBL" id="MFD0870068.1"/>
    </source>
</evidence>
<accession>A0ABW3D9A7</accession>
<dbReference type="PANTHER" id="PTHR36832:SF2">
    <property type="entry name" value="INTEGRAL MEMBRANE PROTEIN"/>
    <property type="match status" value="1"/>
</dbReference>
<gene>
    <name evidence="2" type="ORF">ACFQ03_12980</name>
</gene>
<dbReference type="EMBL" id="JBHTIU010000039">
    <property type="protein sequence ID" value="MFD0870068.1"/>
    <property type="molecule type" value="Genomic_DNA"/>
</dbReference>
<feature type="transmembrane region" description="Helical" evidence="1">
    <location>
        <begin position="21"/>
        <end position="42"/>
    </location>
</feature>
<feature type="transmembrane region" description="Helical" evidence="1">
    <location>
        <begin position="226"/>
        <end position="249"/>
    </location>
</feature>
<keyword evidence="3" id="KW-1185">Reference proteome</keyword>
<keyword evidence="1" id="KW-0472">Membrane</keyword>
<dbReference type="Proteomes" id="UP001597120">
    <property type="component" value="Unassembled WGS sequence"/>
</dbReference>
<feature type="transmembrane region" description="Helical" evidence="1">
    <location>
        <begin position="110"/>
        <end position="131"/>
    </location>
</feature>
<feature type="transmembrane region" description="Helical" evidence="1">
    <location>
        <begin position="137"/>
        <end position="161"/>
    </location>
</feature>
<protein>
    <submittedName>
        <fullName evidence="2">ABC transporter permease</fullName>
    </submittedName>
</protein>
<keyword evidence="1" id="KW-1133">Transmembrane helix</keyword>
<proteinExistence type="predicted"/>
<reference evidence="3" key="1">
    <citation type="journal article" date="2019" name="Int. J. Syst. Evol. Microbiol.">
        <title>The Global Catalogue of Microorganisms (GCM) 10K type strain sequencing project: providing services to taxonomists for standard genome sequencing and annotation.</title>
        <authorList>
            <consortium name="The Broad Institute Genomics Platform"/>
            <consortium name="The Broad Institute Genome Sequencing Center for Infectious Disease"/>
            <person name="Wu L."/>
            <person name="Ma J."/>
        </authorList>
    </citation>
    <scope>NUCLEOTIDE SEQUENCE [LARGE SCALE GENOMIC DNA]</scope>
    <source>
        <strain evidence="3">CCUG 57263</strain>
    </source>
</reference>
<name>A0ABW3D9A7_9BACL</name>
<evidence type="ECO:0000256" key="1">
    <source>
        <dbReference type="SAM" id="Phobius"/>
    </source>
</evidence>
<evidence type="ECO:0000313" key="3">
    <source>
        <dbReference type="Proteomes" id="UP001597120"/>
    </source>
</evidence>
<dbReference type="RefSeq" id="WP_379288563.1">
    <property type="nucleotide sequence ID" value="NZ_JBHTIU010000039.1"/>
</dbReference>
<sequence>MLFHVLARKAYARNLQYRGSHALNTFASAIFGFIYVSIWVGIGENQNLGEYGISGMISYIAFNQTILSLTVFVTNGLGLEASVRSGQISIDMMRPVHLFYMTMSREWGQIGYHLVYKAFPIYLAYTVLLSMQLPDRFVTWLLTAAAVAFAAYISICIQYLIGVCALWTTESRWFSWVNYALSTLLSGFLIPIEWLPGWLQAISRYSFYPYLQYYPARIYLEYDNGIVLLGSILWCAGLTAICLSATAIVRRKLEVQGG</sequence>
<comment type="caution">
    <text evidence="2">The sequence shown here is derived from an EMBL/GenBank/DDBJ whole genome shotgun (WGS) entry which is preliminary data.</text>
</comment>
<feature type="transmembrane region" description="Helical" evidence="1">
    <location>
        <begin position="62"/>
        <end position="83"/>
    </location>
</feature>
<dbReference type="PANTHER" id="PTHR36832">
    <property type="entry name" value="SLR1174 PROTEIN-RELATED"/>
    <property type="match status" value="1"/>
</dbReference>